<dbReference type="EC" id="2.1.1.-" evidence="13"/>
<dbReference type="GO" id="GO:0005634">
    <property type="term" value="C:nucleus"/>
    <property type="evidence" value="ECO:0007669"/>
    <property type="project" value="TreeGrafter"/>
</dbReference>
<dbReference type="STRING" id="224129.A0A1W4WPV1"/>
<dbReference type="RefSeq" id="XP_018325938.1">
    <property type="nucleotide sequence ID" value="XM_018470436.1"/>
</dbReference>
<feature type="domain" description="Damage-control phosphatase ARMT1-like metal-binding" evidence="14">
    <location>
        <begin position="23"/>
        <end position="408"/>
    </location>
</feature>
<dbReference type="GO" id="GO:0051998">
    <property type="term" value="F:protein carboxyl O-methyltransferase activity"/>
    <property type="evidence" value="ECO:0007669"/>
    <property type="project" value="UniProtKB-UniRule"/>
</dbReference>
<dbReference type="EC" id="3.1.3.-" evidence="13"/>
<evidence type="ECO:0000313" key="22">
    <source>
        <dbReference type="RefSeq" id="XP_018325944.1"/>
    </source>
</evidence>
<evidence type="ECO:0000256" key="13">
    <source>
        <dbReference type="RuleBase" id="RU367030"/>
    </source>
</evidence>
<keyword evidence="5 13" id="KW-0489">Methyltransferase</keyword>
<dbReference type="PANTHER" id="PTHR12260:SF6">
    <property type="entry name" value="DAMAGE-CONTROL PHOSPHATASE ARMT1"/>
    <property type="match status" value="1"/>
</dbReference>
<comment type="similarity">
    <text evidence="3 13">Belongs to the damage-control phosphatase family. Sugar phosphate phosphatase III subfamily.</text>
</comment>
<comment type="catalytic activity">
    <reaction evidence="1 13">
        <text>L-glutamyl-[protein] + S-adenosyl-L-methionine = [protein]-L-glutamate 5-O-methyl ester + S-adenosyl-L-homocysteine</text>
        <dbReference type="Rhea" id="RHEA:24452"/>
        <dbReference type="Rhea" id="RHEA-COMP:10208"/>
        <dbReference type="Rhea" id="RHEA-COMP:10311"/>
        <dbReference type="ChEBI" id="CHEBI:29973"/>
        <dbReference type="ChEBI" id="CHEBI:57856"/>
        <dbReference type="ChEBI" id="CHEBI:59789"/>
        <dbReference type="ChEBI" id="CHEBI:82795"/>
    </reaction>
</comment>
<evidence type="ECO:0000256" key="11">
    <source>
        <dbReference type="ARBA" id="ARBA00045980"/>
    </source>
</evidence>
<dbReference type="KEGG" id="apln:108737544"/>
<keyword evidence="6" id="KW-0808">Transferase</keyword>
<dbReference type="FunFam" id="3.40.50.10880:FF:000002">
    <property type="entry name" value="Acidic residue methyltransferase 1"/>
    <property type="match status" value="1"/>
</dbReference>
<dbReference type="GO" id="GO:0016791">
    <property type="term" value="F:phosphatase activity"/>
    <property type="evidence" value="ECO:0007669"/>
    <property type="project" value="TreeGrafter"/>
</dbReference>
<evidence type="ECO:0000256" key="5">
    <source>
        <dbReference type="ARBA" id="ARBA00022603"/>
    </source>
</evidence>
<evidence type="ECO:0000256" key="1">
    <source>
        <dbReference type="ARBA" id="ARBA00000807"/>
    </source>
</evidence>
<keyword evidence="15" id="KW-1185">Reference proteome</keyword>
<evidence type="ECO:0000313" key="16">
    <source>
        <dbReference type="RefSeq" id="XP_018325936.1"/>
    </source>
</evidence>
<name>A0A1W4WPV1_AGRPL</name>
<dbReference type="Gene3D" id="3.40.50.10880">
    <property type="entry name" value="Uncharacterised protein PF01937, DUF89, domain 3"/>
    <property type="match status" value="1"/>
</dbReference>
<dbReference type="SUPFAM" id="SSF111321">
    <property type="entry name" value="AF1104-like"/>
    <property type="match status" value="1"/>
</dbReference>
<reference evidence="16 17" key="1">
    <citation type="submission" date="2025-04" db="UniProtKB">
        <authorList>
            <consortium name="RefSeq"/>
        </authorList>
    </citation>
    <scope>IDENTIFICATION</scope>
    <source>
        <tissue evidence="16 17">Entire body</tissue>
    </source>
</reference>
<dbReference type="RefSeq" id="XP_018325936.1">
    <property type="nucleotide sequence ID" value="XM_018470434.1"/>
</dbReference>
<dbReference type="AlphaFoldDB" id="A0A1W4WPV1"/>
<protein>
    <recommendedName>
        <fullName evidence="13">Sugar phosphate phosphatase</fullName>
        <ecNumber evidence="13">2.1.1.-</ecNumber>
        <ecNumber evidence="13">3.1.3.-</ecNumber>
    </recommendedName>
</protein>
<evidence type="ECO:0000256" key="6">
    <source>
        <dbReference type="ARBA" id="ARBA00022679"/>
    </source>
</evidence>
<keyword evidence="9 13" id="KW-0378">Hydrolase</keyword>
<evidence type="ECO:0000313" key="17">
    <source>
        <dbReference type="RefSeq" id="XP_018325937.1"/>
    </source>
</evidence>
<comment type="catalytic activity">
    <reaction evidence="2 13">
        <text>beta-D-fructose 1-phosphate + H2O = D-fructose + phosphate</text>
        <dbReference type="Rhea" id="RHEA:35603"/>
        <dbReference type="ChEBI" id="CHEBI:15377"/>
        <dbReference type="ChEBI" id="CHEBI:37721"/>
        <dbReference type="ChEBI" id="CHEBI:43474"/>
        <dbReference type="ChEBI" id="CHEBI:138881"/>
    </reaction>
</comment>
<evidence type="ECO:0000256" key="10">
    <source>
        <dbReference type="ARBA" id="ARBA00023211"/>
    </source>
</evidence>
<keyword evidence="4" id="KW-0533">Nickel</keyword>
<dbReference type="RefSeq" id="XP_018325940.1">
    <property type="nucleotide sequence ID" value="XM_018470438.1"/>
</dbReference>
<keyword evidence="10 13" id="KW-0464">Manganese</keyword>
<organism evidence="15 19">
    <name type="scientific">Agrilus planipennis</name>
    <name type="common">Emerald ash borer</name>
    <name type="synonym">Agrilus marcopoli</name>
    <dbReference type="NCBI Taxonomy" id="224129"/>
    <lineage>
        <taxon>Eukaryota</taxon>
        <taxon>Metazoa</taxon>
        <taxon>Ecdysozoa</taxon>
        <taxon>Arthropoda</taxon>
        <taxon>Hexapoda</taxon>
        <taxon>Insecta</taxon>
        <taxon>Pterygota</taxon>
        <taxon>Neoptera</taxon>
        <taxon>Endopterygota</taxon>
        <taxon>Coleoptera</taxon>
        <taxon>Polyphaga</taxon>
        <taxon>Elateriformia</taxon>
        <taxon>Buprestoidea</taxon>
        <taxon>Buprestidae</taxon>
        <taxon>Agrilinae</taxon>
        <taxon>Agrilus</taxon>
    </lineage>
</organism>
<evidence type="ECO:0000256" key="2">
    <source>
        <dbReference type="ARBA" id="ARBA00001326"/>
    </source>
</evidence>
<dbReference type="RefSeq" id="XP_018325943.1">
    <property type="nucleotide sequence ID" value="XM_018470441.1"/>
</dbReference>
<proteinExistence type="inferred from homology"/>
<evidence type="ECO:0000313" key="15">
    <source>
        <dbReference type="Proteomes" id="UP000192223"/>
    </source>
</evidence>
<dbReference type="RefSeq" id="XP_018325939.1">
    <property type="nucleotide sequence ID" value="XM_018470437.1"/>
</dbReference>
<dbReference type="GeneID" id="108737544"/>
<sequence>MDLVTPRNVHYNAFYKRSFAYYTMKERIPVILTQLIDNLVRNKDKIISEYGQGAGEELKIVIGEISKIKYEVQTNKPLQEIVSSAPDIKIYNDYLAKQATDDGWPTYFNCVWLLAECYIYRKLYDIFEKTNTLKDFDLFRYQKELALIDSIDSIIFMCKSLSDMLLNEKALYPVKDMFIHLLKLNLWGNRQDLSITNGVVNHVTGDPMSNLENLESYIISDHSEDIWSAISDPAATSQIVDIVLDNAAYELYFDFCLADYLLKNNLASKVRFYVKNMPWFISDAMTRDVNWQIKQLRKHSNKYVSLFGQQWDKHFKDGSWTVEVEDFWTYPLDYSYMKCLDNKLYRKLAEAKLIIFKGDLNYRKLFGERNWDPITPIEKALQGFHPSKLCTLRTVKCDIVCGLRDGLVEELEAKNAQWSYKGDYGMIQFCEKVEQ</sequence>
<evidence type="ECO:0000256" key="9">
    <source>
        <dbReference type="ARBA" id="ARBA00022801"/>
    </source>
</evidence>
<dbReference type="InterPro" id="IPR039763">
    <property type="entry name" value="ARMT1"/>
</dbReference>
<dbReference type="RefSeq" id="XP_018325944.1">
    <property type="nucleotide sequence ID" value="XM_018470442.1"/>
</dbReference>
<comment type="function">
    <text evidence="11 13">Metal-dependent phosphatase that shows phosphatase activity against several substrates, including fructose-1-phosphate and fructose-6-phosphate. Its preference for fructose-1-phosphate, a strong glycating agent that causes DNA damage rather than a canonical yeast metabolite, suggests a damage-control function in hexose phosphate metabolism. Has also been shown to have O-methyltransferase activity that methylates glutamate residues of target proteins to form gamma-glutamyl methyl ester residues. Possibly methylates PCNA, suggesting it is involved in the DNA damage response.</text>
</comment>
<keyword evidence="8 13" id="KW-0479">Metal-binding</keyword>
<dbReference type="InterPro" id="IPR036075">
    <property type="entry name" value="ARMT-1-like_metal-bd_sf"/>
</dbReference>
<dbReference type="Pfam" id="PF01937">
    <property type="entry name" value="ARMT1-like_dom"/>
    <property type="match status" value="1"/>
</dbReference>
<comment type="cofactor">
    <cofactor evidence="13">
        <name>Mn(2+)</name>
        <dbReference type="ChEBI" id="CHEBI:29035"/>
    </cofactor>
    <cofactor evidence="13">
        <name>Ni(2+)</name>
        <dbReference type="ChEBI" id="CHEBI:49786"/>
    </cofactor>
</comment>
<dbReference type="GO" id="GO:0032259">
    <property type="term" value="P:methylation"/>
    <property type="evidence" value="ECO:0007669"/>
    <property type="project" value="UniProtKB-KW"/>
</dbReference>
<accession>A0A1W4WPV1</accession>
<evidence type="ECO:0000256" key="7">
    <source>
        <dbReference type="ARBA" id="ARBA00022691"/>
    </source>
</evidence>
<evidence type="ECO:0000313" key="19">
    <source>
        <dbReference type="RefSeq" id="XP_018325939.1"/>
    </source>
</evidence>
<dbReference type="InterPro" id="IPR002791">
    <property type="entry name" value="ARMT1-like_metal-bd"/>
</dbReference>
<evidence type="ECO:0000313" key="18">
    <source>
        <dbReference type="RefSeq" id="XP_018325938.1"/>
    </source>
</evidence>
<dbReference type="PANTHER" id="PTHR12260">
    <property type="entry name" value="DAMAGE-CONTROL PHOSPHATASE ARMT1"/>
    <property type="match status" value="1"/>
</dbReference>
<dbReference type="OrthoDB" id="541375at2759"/>
<comment type="domain">
    <text evidence="13">Subfamily III proteins have a conserved RTxK motif about 40-50 residues from the C-terminus; the threonine may be replaced by serine or cysteine.</text>
</comment>
<dbReference type="Proteomes" id="UP000192223">
    <property type="component" value="Unplaced"/>
</dbReference>
<dbReference type="Gene3D" id="1.20.930.60">
    <property type="match status" value="1"/>
</dbReference>
<gene>
    <name evidence="16 17 18 19 20 21 22" type="primary">LOC108737544</name>
</gene>
<evidence type="ECO:0000256" key="8">
    <source>
        <dbReference type="ARBA" id="ARBA00022723"/>
    </source>
</evidence>
<evidence type="ECO:0000259" key="14">
    <source>
        <dbReference type="Pfam" id="PF01937"/>
    </source>
</evidence>
<evidence type="ECO:0000256" key="12">
    <source>
        <dbReference type="ARBA" id="ARBA00048809"/>
    </source>
</evidence>
<comment type="catalytic activity">
    <reaction evidence="12 13">
        <text>beta-D-fructose 6-phosphate = dihydroxyacetone + D-glyceraldehyde 3-phosphate</text>
        <dbReference type="Rhea" id="RHEA:28002"/>
        <dbReference type="ChEBI" id="CHEBI:16016"/>
        <dbReference type="ChEBI" id="CHEBI:57634"/>
        <dbReference type="ChEBI" id="CHEBI:59776"/>
    </reaction>
</comment>
<evidence type="ECO:0000256" key="3">
    <source>
        <dbReference type="ARBA" id="ARBA00009519"/>
    </source>
</evidence>
<evidence type="ECO:0000313" key="21">
    <source>
        <dbReference type="RefSeq" id="XP_018325943.1"/>
    </source>
</evidence>
<dbReference type="RefSeq" id="XP_018325937.1">
    <property type="nucleotide sequence ID" value="XM_018470435.1"/>
</dbReference>
<dbReference type="GO" id="GO:0046872">
    <property type="term" value="F:metal ion binding"/>
    <property type="evidence" value="ECO:0007669"/>
    <property type="project" value="UniProtKB-UniRule"/>
</dbReference>
<evidence type="ECO:0000256" key="4">
    <source>
        <dbReference type="ARBA" id="ARBA00022596"/>
    </source>
</evidence>
<dbReference type="GO" id="GO:0006974">
    <property type="term" value="P:DNA damage response"/>
    <property type="evidence" value="ECO:0007669"/>
    <property type="project" value="TreeGrafter"/>
</dbReference>
<keyword evidence="7" id="KW-0949">S-adenosyl-L-methionine</keyword>
<evidence type="ECO:0000313" key="20">
    <source>
        <dbReference type="RefSeq" id="XP_018325940.1"/>
    </source>
</evidence>